<evidence type="ECO:0000256" key="1">
    <source>
        <dbReference type="SAM" id="MobiDB-lite"/>
    </source>
</evidence>
<dbReference type="AlphaFoldDB" id="A0A9W7WL06"/>
<organism evidence="2 3">
    <name type="scientific">Triplophysa rosa</name>
    <name type="common">Cave loach</name>
    <dbReference type="NCBI Taxonomy" id="992332"/>
    <lineage>
        <taxon>Eukaryota</taxon>
        <taxon>Metazoa</taxon>
        <taxon>Chordata</taxon>
        <taxon>Craniata</taxon>
        <taxon>Vertebrata</taxon>
        <taxon>Euteleostomi</taxon>
        <taxon>Actinopterygii</taxon>
        <taxon>Neopterygii</taxon>
        <taxon>Teleostei</taxon>
        <taxon>Ostariophysi</taxon>
        <taxon>Cypriniformes</taxon>
        <taxon>Nemacheilidae</taxon>
        <taxon>Triplophysa</taxon>
    </lineage>
</organism>
<evidence type="ECO:0000313" key="3">
    <source>
        <dbReference type="Proteomes" id="UP001059041"/>
    </source>
</evidence>
<proteinExistence type="predicted"/>
<feature type="region of interest" description="Disordered" evidence="1">
    <location>
        <begin position="43"/>
        <end position="87"/>
    </location>
</feature>
<sequence>MGWKGGLGTGGLNQLHGKTPPIPCSTTKDESMSCWVAKTPESFGSRTAHFSPPALPGAHGEAPRTGADQPPSEVKATGDANAQRIRH</sequence>
<gene>
    <name evidence="2" type="ORF">IRJ41_010800</name>
</gene>
<accession>A0A9W7WL06</accession>
<comment type="caution">
    <text evidence="2">The sequence shown here is derived from an EMBL/GenBank/DDBJ whole genome shotgun (WGS) entry which is preliminary data.</text>
</comment>
<dbReference type="EMBL" id="JAFHDT010000013">
    <property type="protein sequence ID" value="KAI7801393.1"/>
    <property type="molecule type" value="Genomic_DNA"/>
</dbReference>
<reference evidence="2" key="1">
    <citation type="submission" date="2021-02" db="EMBL/GenBank/DDBJ databases">
        <title>Comparative genomics reveals that relaxation of natural selection precedes convergent phenotypic evolution of cavefish.</title>
        <authorList>
            <person name="Peng Z."/>
        </authorList>
    </citation>
    <scope>NUCLEOTIDE SEQUENCE</scope>
    <source>
        <tissue evidence="2">Muscle</tissue>
    </source>
</reference>
<evidence type="ECO:0008006" key="4">
    <source>
        <dbReference type="Google" id="ProtNLM"/>
    </source>
</evidence>
<protein>
    <recommendedName>
        <fullName evidence="4">G-patch domain-containing protein</fullName>
    </recommendedName>
</protein>
<name>A0A9W7WL06_TRIRA</name>
<feature type="compositionally biased region" description="Gly residues" evidence="1">
    <location>
        <begin position="1"/>
        <end position="11"/>
    </location>
</feature>
<feature type="region of interest" description="Disordered" evidence="1">
    <location>
        <begin position="1"/>
        <end position="28"/>
    </location>
</feature>
<evidence type="ECO:0000313" key="2">
    <source>
        <dbReference type="EMBL" id="KAI7801393.1"/>
    </source>
</evidence>
<dbReference type="Proteomes" id="UP001059041">
    <property type="component" value="Linkage Group LG13"/>
</dbReference>
<keyword evidence="3" id="KW-1185">Reference proteome</keyword>